<keyword evidence="8" id="KW-0520">NAD</keyword>
<reference evidence="12 13" key="1">
    <citation type="submission" date="2020-07" db="EMBL/GenBank/DDBJ databases">
        <title>Genomic Encyclopedia of Type Strains, Phase IV (KMG-V): Genome sequencing to study the core and pangenomes of soil and plant-associated prokaryotes.</title>
        <authorList>
            <person name="Whitman W."/>
        </authorList>
    </citation>
    <scope>NUCLEOTIDE SEQUENCE [LARGE SCALE GENOMIC DNA]</scope>
    <source>
        <strain evidence="12 13">RH2WT43</strain>
    </source>
</reference>
<accession>A0A839FBT2</accession>
<dbReference type="InterPro" id="IPR000086">
    <property type="entry name" value="NUDIX_hydrolase_dom"/>
</dbReference>
<evidence type="ECO:0000256" key="10">
    <source>
        <dbReference type="RuleBase" id="RU003476"/>
    </source>
</evidence>
<dbReference type="GO" id="GO:0006742">
    <property type="term" value="P:NADP+ catabolic process"/>
    <property type="evidence" value="ECO:0007669"/>
    <property type="project" value="TreeGrafter"/>
</dbReference>
<gene>
    <name evidence="12" type="ORF">FHW12_003837</name>
</gene>
<comment type="cofactor">
    <cofactor evidence="1">
        <name>Mg(2+)</name>
        <dbReference type="ChEBI" id="CHEBI:18420"/>
    </cofactor>
</comment>
<dbReference type="Pfam" id="PF00293">
    <property type="entry name" value="NUDIX"/>
    <property type="match status" value="1"/>
</dbReference>
<name>A0A839FBT2_9GAMM</name>
<evidence type="ECO:0000256" key="9">
    <source>
        <dbReference type="ARBA" id="ARBA00023679"/>
    </source>
</evidence>
<dbReference type="PANTHER" id="PTHR42904:SF6">
    <property type="entry name" value="NAD-CAPPED RNA HYDROLASE NUDT12"/>
    <property type="match status" value="1"/>
</dbReference>
<dbReference type="GO" id="GO:0019677">
    <property type="term" value="P:NAD+ catabolic process"/>
    <property type="evidence" value="ECO:0007669"/>
    <property type="project" value="TreeGrafter"/>
</dbReference>
<dbReference type="NCBIfam" id="NF001299">
    <property type="entry name" value="PRK00241.1"/>
    <property type="match status" value="1"/>
</dbReference>
<comment type="similarity">
    <text evidence="3">Belongs to the Nudix hydrolase family. NudC subfamily.</text>
</comment>
<evidence type="ECO:0000256" key="1">
    <source>
        <dbReference type="ARBA" id="ARBA00001946"/>
    </source>
</evidence>
<evidence type="ECO:0000256" key="2">
    <source>
        <dbReference type="ARBA" id="ARBA00001947"/>
    </source>
</evidence>
<dbReference type="GO" id="GO:0005829">
    <property type="term" value="C:cytosol"/>
    <property type="evidence" value="ECO:0007669"/>
    <property type="project" value="TreeGrafter"/>
</dbReference>
<evidence type="ECO:0000256" key="5">
    <source>
        <dbReference type="ARBA" id="ARBA00022723"/>
    </source>
</evidence>
<dbReference type="PROSITE" id="PS00893">
    <property type="entry name" value="NUDIX_BOX"/>
    <property type="match status" value="1"/>
</dbReference>
<evidence type="ECO:0000313" key="13">
    <source>
        <dbReference type="Proteomes" id="UP000550401"/>
    </source>
</evidence>
<dbReference type="Gene3D" id="3.90.79.10">
    <property type="entry name" value="Nucleoside Triphosphate Pyrophosphohydrolase"/>
    <property type="match status" value="1"/>
</dbReference>
<comment type="cofactor">
    <cofactor evidence="2">
        <name>Zn(2+)</name>
        <dbReference type="ChEBI" id="CHEBI:29105"/>
    </cofactor>
</comment>
<dbReference type="CDD" id="cd03429">
    <property type="entry name" value="NUDIX_NADH_pyrophosphatase_Nudt13"/>
    <property type="match status" value="1"/>
</dbReference>
<evidence type="ECO:0000256" key="7">
    <source>
        <dbReference type="ARBA" id="ARBA00022842"/>
    </source>
</evidence>
<evidence type="ECO:0000313" key="12">
    <source>
        <dbReference type="EMBL" id="MBA8889591.1"/>
    </source>
</evidence>
<dbReference type="PRINTS" id="PR00502">
    <property type="entry name" value="NUDIXFAMILY"/>
</dbReference>
<evidence type="ECO:0000256" key="3">
    <source>
        <dbReference type="ARBA" id="ARBA00009595"/>
    </source>
</evidence>
<dbReference type="InterPro" id="IPR049734">
    <property type="entry name" value="NudC-like_C"/>
</dbReference>
<dbReference type="InterPro" id="IPR015375">
    <property type="entry name" value="NADH_PPase-like_N"/>
</dbReference>
<keyword evidence="5" id="KW-0479">Metal-binding</keyword>
<comment type="caution">
    <text evidence="12">The sequence shown here is derived from an EMBL/GenBank/DDBJ whole genome shotgun (WGS) entry which is preliminary data.</text>
</comment>
<dbReference type="Gene3D" id="3.90.79.20">
    <property type="match status" value="1"/>
</dbReference>
<keyword evidence="6 10" id="KW-0378">Hydrolase</keyword>
<sequence length="323" mass="35106">MSERTNIFAGLGLDRNAERRDDAAWAAAQQLDPYARYLVLGADAPGGRPALFAPPQGALRLLDAGERHDALAATSTTYLGHDERGPLFGIAVDAGADARVADAFGGAWIDLRSAGTRLPAFQSGLFAYARALAHWQARTRWCSACGSPLELVALGHRGKCTNGACGIEHFPRVDPAMIVIVGWQDRCLLGRQPAWPEHRWSTLAGFIEPGESLEDAVRREVYEEAGVRVGACEYHSSQPWPFPSSLMLGFTAQAVDPTIRVGDELSDARWFSAGEIVDGLAARTLVLPPRLSVSHELIAHWLRERGVELADVLGDEPWLRPRA</sequence>
<dbReference type="EMBL" id="JACGXL010000007">
    <property type="protein sequence ID" value="MBA8889591.1"/>
    <property type="molecule type" value="Genomic_DNA"/>
</dbReference>
<keyword evidence="13" id="KW-1185">Reference proteome</keyword>
<evidence type="ECO:0000256" key="6">
    <source>
        <dbReference type="ARBA" id="ARBA00022801"/>
    </source>
</evidence>
<keyword evidence="7" id="KW-0460">Magnesium</keyword>
<protein>
    <recommendedName>
        <fullName evidence="4">NAD(+) diphosphatase</fullName>
        <ecNumber evidence="4">3.6.1.22</ecNumber>
    </recommendedName>
</protein>
<dbReference type="InterPro" id="IPR020476">
    <property type="entry name" value="Nudix_hydrolase"/>
</dbReference>
<dbReference type="InterPro" id="IPR050241">
    <property type="entry name" value="NAD-cap_RNA_hydrolase_NudC"/>
</dbReference>
<evidence type="ECO:0000259" key="11">
    <source>
        <dbReference type="PROSITE" id="PS51462"/>
    </source>
</evidence>
<dbReference type="EC" id="3.6.1.22" evidence="4"/>
<comment type="catalytic activity">
    <reaction evidence="9">
        <text>a 5'-end NAD(+)-phospho-ribonucleoside in mRNA + H2O = a 5'-end phospho-adenosine-phospho-ribonucleoside in mRNA + beta-nicotinamide D-ribonucleotide + 2 H(+)</text>
        <dbReference type="Rhea" id="RHEA:60876"/>
        <dbReference type="Rhea" id="RHEA-COMP:15698"/>
        <dbReference type="Rhea" id="RHEA-COMP:15719"/>
        <dbReference type="ChEBI" id="CHEBI:14649"/>
        <dbReference type="ChEBI" id="CHEBI:15377"/>
        <dbReference type="ChEBI" id="CHEBI:15378"/>
        <dbReference type="ChEBI" id="CHEBI:144029"/>
        <dbReference type="ChEBI" id="CHEBI:144051"/>
    </reaction>
    <physiologicalReaction direction="left-to-right" evidence="9">
        <dbReference type="Rhea" id="RHEA:60877"/>
    </physiologicalReaction>
</comment>
<dbReference type="PROSITE" id="PS51462">
    <property type="entry name" value="NUDIX"/>
    <property type="match status" value="1"/>
</dbReference>
<dbReference type="Proteomes" id="UP000550401">
    <property type="component" value="Unassembled WGS sequence"/>
</dbReference>
<organism evidence="12 13">
    <name type="scientific">Dokdonella fugitiva</name>
    <dbReference type="NCBI Taxonomy" id="328517"/>
    <lineage>
        <taxon>Bacteria</taxon>
        <taxon>Pseudomonadati</taxon>
        <taxon>Pseudomonadota</taxon>
        <taxon>Gammaproteobacteria</taxon>
        <taxon>Lysobacterales</taxon>
        <taxon>Rhodanobacteraceae</taxon>
        <taxon>Dokdonella</taxon>
    </lineage>
</organism>
<proteinExistence type="inferred from homology"/>
<dbReference type="RefSeq" id="WP_182532632.1">
    <property type="nucleotide sequence ID" value="NZ_JACGXL010000007.1"/>
</dbReference>
<dbReference type="GO" id="GO:0035529">
    <property type="term" value="F:NADH pyrophosphatase activity"/>
    <property type="evidence" value="ECO:0007669"/>
    <property type="project" value="TreeGrafter"/>
</dbReference>
<dbReference type="Pfam" id="PF09296">
    <property type="entry name" value="NUDIX-like"/>
    <property type="match status" value="1"/>
</dbReference>
<dbReference type="GO" id="GO:0046872">
    <property type="term" value="F:metal ion binding"/>
    <property type="evidence" value="ECO:0007669"/>
    <property type="project" value="UniProtKB-KW"/>
</dbReference>
<dbReference type="InterPro" id="IPR015797">
    <property type="entry name" value="NUDIX_hydrolase-like_dom_sf"/>
</dbReference>
<feature type="domain" description="Nudix hydrolase" evidence="11">
    <location>
        <begin position="171"/>
        <end position="293"/>
    </location>
</feature>
<dbReference type="AlphaFoldDB" id="A0A839FBT2"/>
<dbReference type="InterPro" id="IPR020084">
    <property type="entry name" value="NUDIX_hydrolase_CS"/>
</dbReference>
<evidence type="ECO:0000256" key="8">
    <source>
        <dbReference type="ARBA" id="ARBA00023027"/>
    </source>
</evidence>
<evidence type="ECO:0000256" key="4">
    <source>
        <dbReference type="ARBA" id="ARBA00012381"/>
    </source>
</evidence>
<dbReference type="PANTHER" id="PTHR42904">
    <property type="entry name" value="NUDIX HYDROLASE, NUDC SUBFAMILY"/>
    <property type="match status" value="1"/>
</dbReference>
<dbReference type="SUPFAM" id="SSF55811">
    <property type="entry name" value="Nudix"/>
    <property type="match status" value="1"/>
</dbReference>